<name>A0A0C9XR74_9AGAR</name>
<dbReference type="AlphaFoldDB" id="A0A0C9XR74"/>
<dbReference type="HOGENOM" id="CLU_1468398_0_0_1"/>
<evidence type="ECO:0000313" key="2">
    <source>
        <dbReference type="Proteomes" id="UP000054477"/>
    </source>
</evidence>
<keyword evidence="2" id="KW-1185">Reference proteome</keyword>
<evidence type="ECO:0000313" key="1">
    <source>
        <dbReference type="EMBL" id="KIK00207.1"/>
    </source>
</evidence>
<reference evidence="2" key="2">
    <citation type="submission" date="2015-01" db="EMBL/GenBank/DDBJ databases">
        <title>Evolutionary Origins and Diversification of the Mycorrhizal Mutualists.</title>
        <authorList>
            <consortium name="DOE Joint Genome Institute"/>
            <consortium name="Mycorrhizal Genomics Consortium"/>
            <person name="Kohler A."/>
            <person name="Kuo A."/>
            <person name="Nagy L.G."/>
            <person name="Floudas D."/>
            <person name="Copeland A."/>
            <person name="Barry K.W."/>
            <person name="Cichocki N."/>
            <person name="Veneault-Fourrey C."/>
            <person name="LaButti K."/>
            <person name="Lindquist E.A."/>
            <person name="Lipzen A."/>
            <person name="Lundell T."/>
            <person name="Morin E."/>
            <person name="Murat C."/>
            <person name="Riley R."/>
            <person name="Ohm R."/>
            <person name="Sun H."/>
            <person name="Tunlid A."/>
            <person name="Henrissat B."/>
            <person name="Grigoriev I.V."/>
            <person name="Hibbett D.S."/>
            <person name="Martin F."/>
        </authorList>
    </citation>
    <scope>NUCLEOTIDE SEQUENCE [LARGE SCALE GENOMIC DNA]</scope>
    <source>
        <strain evidence="2">LaAM-08-1</strain>
    </source>
</reference>
<sequence>MFSGYPDLSSRQSPWSAELQRIEVCGAPTFVINSELYKLFYNMTTLLLRSLGCKDLRMPAKLEMFIFPALHVLKSKRRLLPRRTPIRQTSRIQQWGPNHGLKGTSSHKEFLGVEMWTEKMGWTRRMMTGRGMSTRRRDGNWMQADVDKGDVCADANGADEKAKGALKTESEGVRTIKRTRWDVG</sequence>
<reference evidence="1 2" key="1">
    <citation type="submission" date="2014-04" db="EMBL/GenBank/DDBJ databases">
        <authorList>
            <consortium name="DOE Joint Genome Institute"/>
            <person name="Kuo A."/>
            <person name="Kohler A."/>
            <person name="Nagy L.G."/>
            <person name="Floudas D."/>
            <person name="Copeland A."/>
            <person name="Barry K.W."/>
            <person name="Cichocki N."/>
            <person name="Veneault-Fourrey C."/>
            <person name="LaButti K."/>
            <person name="Lindquist E.A."/>
            <person name="Lipzen A."/>
            <person name="Lundell T."/>
            <person name="Morin E."/>
            <person name="Murat C."/>
            <person name="Sun H."/>
            <person name="Tunlid A."/>
            <person name="Henrissat B."/>
            <person name="Grigoriev I.V."/>
            <person name="Hibbett D.S."/>
            <person name="Martin F."/>
            <person name="Nordberg H.P."/>
            <person name="Cantor M.N."/>
            <person name="Hua S.X."/>
        </authorList>
    </citation>
    <scope>NUCLEOTIDE SEQUENCE [LARGE SCALE GENOMIC DNA]</scope>
    <source>
        <strain evidence="1 2">LaAM-08-1</strain>
    </source>
</reference>
<accession>A0A0C9XR74</accession>
<dbReference type="EMBL" id="KN838631">
    <property type="protein sequence ID" value="KIK00207.1"/>
    <property type="molecule type" value="Genomic_DNA"/>
</dbReference>
<gene>
    <name evidence="1" type="ORF">K443DRAFT_7864</name>
</gene>
<organism evidence="1 2">
    <name type="scientific">Laccaria amethystina LaAM-08-1</name>
    <dbReference type="NCBI Taxonomy" id="1095629"/>
    <lineage>
        <taxon>Eukaryota</taxon>
        <taxon>Fungi</taxon>
        <taxon>Dikarya</taxon>
        <taxon>Basidiomycota</taxon>
        <taxon>Agaricomycotina</taxon>
        <taxon>Agaricomycetes</taxon>
        <taxon>Agaricomycetidae</taxon>
        <taxon>Agaricales</taxon>
        <taxon>Agaricineae</taxon>
        <taxon>Hydnangiaceae</taxon>
        <taxon>Laccaria</taxon>
    </lineage>
</organism>
<dbReference type="Proteomes" id="UP000054477">
    <property type="component" value="Unassembled WGS sequence"/>
</dbReference>
<protein>
    <submittedName>
        <fullName evidence="1">Uncharacterized protein</fullName>
    </submittedName>
</protein>
<proteinExistence type="predicted"/>